<reference evidence="4 5" key="1">
    <citation type="submission" date="2019-02" db="EMBL/GenBank/DDBJ databases">
        <authorList>
            <person name="Rowley M."/>
            <person name="Stucki C."/>
            <person name="Ghiringhelli B."/>
            <person name="Naegele L."/>
            <person name="Emmons C.B."/>
            <person name="Slowan-Pomeroy T."/>
            <person name="Briggs L.A."/>
            <person name="Garlena R.A."/>
            <person name="Russell D.A."/>
            <person name="Pope W.H."/>
            <person name="Molloy S.D."/>
            <person name="Jacobs-Sera D."/>
            <person name="Hatfull G.F."/>
        </authorList>
    </citation>
    <scope>NUCLEOTIDE SEQUENCE [LARGE SCALE GENOMIC DNA]</scope>
</reference>
<dbReference type="GO" id="GO:0008855">
    <property type="term" value="F:exodeoxyribonuclease VII activity"/>
    <property type="evidence" value="ECO:0007669"/>
    <property type="project" value="InterPro"/>
</dbReference>
<evidence type="ECO:0000256" key="2">
    <source>
        <dbReference type="ARBA" id="ARBA00022722"/>
    </source>
</evidence>
<dbReference type="KEGG" id="vg:55012011"/>
<dbReference type="GeneID" id="55012011"/>
<dbReference type="Proteomes" id="UP000295568">
    <property type="component" value="Segment"/>
</dbReference>
<dbReference type="InterPro" id="IPR037004">
    <property type="entry name" value="Exonuc_VII_ssu_sf"/>
</dbReference>
<dbReference type="InterPro" id="IPR003761">
    <property type="entry name" value="Exonuc_VII_S"/>
</dbReference>
<dbReference type="Pfam" id="PF02609">
    <property type="entry name" value="Exonuc_VII_S"/>
    <property type="match status" value="1"/>
</dbReference>
<dbReference type="GO" id="GO:0006308">
    <property type="term" value="P:DNA catabolic process"/>
    <property type="evidence" value="ECO:0007669"/>
    <property type="project" value="InterPro"/>
</dbReference>
<gene>
    <name evidence="4" type="primary">53</name>
    <name evidence="4" type="ORF">SEA_BRUTONGASTER_53</name>
</gene>
<evidence type="ECO:0000313" key="4">
    <source>
        <dbReference type="EMBL" id="QBP33270.1"/>
    </source>
</evidence>
<protein>
    <submittedName>
        <fullName evidence="4">Exodeoxyribonuclease VII small subunit</fullName>
    </submittedName>
</protein>
<keyword evidence="2" id="KW-0540">Nuclease</keyword>
<dbReference type="EMBL" id="MK524501">
    <property type="protein sequence ID" value="QBP33270.1"/>
    <property type="molecule type" value="Genomic_DNA"/>
</dbReference>
<proteinExistence type="predicted"/>
<dbReference type="GO" id="GO:0009318">
    <property type="term" value="C:exodeoxyribonuclease VII complex"/>
    <property type="evidence" value="ECO:0007669"/>
    <property type="project" value="InterPro"/>
</dbReference>
<keyword evidence="3" id="KW-0378">Hydrolase</keyword>
<organism evidence="4 5">
    <name type="scientific">Gordonia phage BrutonGaster</name>
    <dbReference type="NCBI Taxonomy" id="2530116"/>
    <lineage>
        <taxon>Viruses</taxon>
        <taxon>Duplodnaviria</taxon>
        <taxon>Heunggongvirae</taxon>
        <taxon>Uroviricota</taxon>
        <taxon>Caudoviricetes</taxon>
        <taxon>Oneupvirus</taxon>
        <taxon>Oneupvirus brutongaster</taxon>
    </lineage>
</organism>
<evidence type="ECO:0000256" key="1">
    <source>
        <dbReference type="ARBA" id="ARBA00022490"/>
    </source>
</evidence>
<sequence>MTYEEAQAELEQLTRKIASGSMTITELLPAWQRALELKGVCEEHLRVARESLADVIEKANS</sequence>
<name>A0A482JMG6_9CAUD</name>
<accession>A0A482JMG6</accession>
<dbReference type="Gene3D" id="1.10.287.1040">
    <property type="entry name" value="Exonuclease VII, small subunit"/>
    <property type="match status" value="1"/>
</dbReference>
<evidence type="ECO:0000313" key="5">
    <source>
        <dbReference type="Proteomes" id="UP000295568"/>
    </source>
</evidence>
<keyword evidence="1" id="KW-0963">Cytoplasm</keyword>
<keyword evidence="5" id="KW-1185">Reference proteome</keyword>
<evidence type="ECO:0000256" key="3">
    <source>
        <dbReference type="ARBA" id="ARBA00022801"/>
    </source>
</evidence>
<dbReference type="NCBIfam" id="TIGR01280">
    <property type="entry name" value="xseB"/>
    <property type="match status" value="1"/>
</dbReference>
<dbReference type="SUPFAM" id="SSF116842">
    <property type="entry name" value="XseB-like"/>
    <property type="match status" value="1"/>
</dbReference>
<dbReference type="RefSeq" id="YP_009820567.1">
    <property type="nucleotide sequence ID" value="NC_048169.1"/>
</dbReference>